<reference evidence="9 10" key="1">
    <citation type="submission" date="2016-10" db="EMBL/GenBank/DDBJ databases">
        <authorList>
            <person name="de Groot N.N."/>
        </authorList>
    </citation>
    <scope>NUCLEOTIDE SEQUENCE [LARGE SCALE GENOMIC DNA]</scope>
    <source>
        <strain evidence="9 10">DSM 12992</strain>
    </source>
</reference>
<evidence type="ECO:0000256" key="5">
    <source>
        <dbReference type="ARBA" id="ARBA00022989"/>
    </source>
</evidence>
<feature type="domain" description="Type II secretion system protein GspF" evidence="8">
    <location>
        <begin position="29"/>
        <end position="149"/>
    </location>
</feature>
<evidence type="ECO:0000256" key="3">
    <source>
        <dbReference type="ARBA" id="ARBA00022475"/>
    </source>
</evidence>
<dbReference type="Pfam" id="PF00482">
    <property type="entry name" value="T2SSF"/>
    <property type="match status" value="2"/>
</dbReference>
<dbReference type="InterPro" id="IPR018076">
    <property type="entry name" value="T2SS_GspF_dom"/>
</dbReference>
<dbReference type="RefSeq" id="WP_242943313.1">
    <property type="nucleotide sequence ID" value="NZ_FOMG01000015.1"/>
</dbReference>
<feature type="transmembrane region" description="Helical" evidence="7">
    <location>
        <begin position="122"/>
        <end position="148"/>
    </location>
</feature>
<feature type="transmembrane region" description="Helical" evidence="7">
    <location>
        <begin position="180"/>
        <end position="199"/>
    </location>
</feature>
<evidence type="ECO:0000256" key="4">
    <source>
        <dbReference type="ARBA" id="ARBA00022692"/>
    </source>
</evidence>
<protein>
    <submittedName>
        <fullName evidence="9">Type IV pilus assembly protein PilC</fullName>
    </submittedName>
</protein>
<dbReference type="PANTHER" id="PTHR30012">
    <property type="entry name" value="GENERAL SECRETION PATHWAY PROTEIN"/>
    <property type="match status" value="1"/>
</dbReference>
<dbReference type="PANTHER" id="PTHR30012:SF0">
    <property type="entry name" value="TYPE II SECRETION SYSTEM PROTEIN F-RELATED"/>
    <property type="match status" value="1"/>
</dbReference>
<keyword evidence="4 7" id="KW-0812">Transmembrane</keyword>
<keyword evidence="10" id="KW-1185">Reference proteome</keyword>
<evidence type="ECO:0000256" key="6">
    <source>
        <dbReference type="ARBA" id="ARBA00023136"/>
    </source>
</evidence>
<evidence type="ECO:0000313" key="9">
    <source>
        <dbReference type="EMBL" id="SFC96347.1"/>
    </source>
</evidence>
<dbReference type="Proteomes" id="UP000199263">
    <property type="component" value="Unassembled WGS sequence"/>
</dbReference>
<sequence>MRIFNIKKHFFQMRFNKVSSKELSLIAGNLAQLYKDGIAINDALDLVQEVTLNKEYKNSLSKVLRSIEDGKSLSKAFGEFKELYPEFFIGIISIGENSGKLYEVLYALKNYYSKRVFIRKEVINAITYPIFIFFSLIALIIFLITVVIPNFYDIYISIGSTPPLSCSMLYKFSKYLKDNILVSSISILCWIVLIPVIIVKNLSKRKITQTFKNIKIVKDFFEYMMVLTLSIIMSSGVNISYGLKYCSEGMSFRYLRDKLSDINKNILRGYTLTEAVDDTKAFSRYTIAIVKIREESGSVEEGLKELSILLEDNLTKNIKKYISLLQPFLIIFMASLITIFLIAFILPLFDTLKSGIR</sequence>
<organism evidence="9 10">
    <name type="scientific">Clostridium uliginosum</name>
    <dbReference type="NCBI Taxonomy" id="119641"/>
    <lineage>
        <taxon>Bacteria</taxon>
        <taxon>Bacillati</taxon>
        <taxon>Bacillota</taxon>
        <taxon>Clostridia</taxon>
        <taxon>Eubacteriales</taxon>
        <taxon>Clostridiaceae</taxon>
        <taxon>Clostridium</taxon>
    </lineage>
</organism>
<evidence type="ECO:0000256" key="2">
    <source>
        <dbReference type="ARBA" id="ARBA00005745"/>
    </source>
</evidence>
<evidence type="ECO:0000313" key="10">
    <source>
        <dbReference type="Proteomes" id="UP000199263"/>
    </source>
</evidence>
<proteinExistence type="inferred from homology"/>
<evidence type="ECO:0000256" key="1">
    <source>
        <dbReference type="ARBA" id="ARBA00004651"/>
    </source>
</evidence>
<feature type="transmembrane region" description="Helical" evidence="7">
    <location>
        <begin position="328"/>
        <end position="349"/>
    </location>
</feature>
<dbReference type="PRINTS" id="PR00812">
    <property type="entry name" value="BCTERIALGSPF"/>
</dbReference>
<dbReference type="InterPro" id="IPR003004">
    <property type="entry name" value="GspF/PilC"/>
</dbReference>
<feature type="domain" description="Type II secretion system protein GspF" evidence="8">
    <location>
        <begin position="228"/>
        <end position="347"/>
    </location>
</feature>
<dbReference type="Gene3D" id="1.20.81.30">
    <property type="entry name" value="Type II secretion system (T2SS), domain F"/>
    <property type="match status" value="2"/>
</dbReference>
<accession>A0A1I1NFN6</accession>
<dbReference type="STRING" id="119641.SAMN05421842_11529"/>
<evidence type="ECO:0000256" key="7">
    <source>
        <dbReference type="SAM" id="Phobius"/>
    </source>
</evidence>
<name>A0A1I1NFN6_9CLOT</name>
<comment type="similarity">
    <text evidence="2">Belongs to the GSP F family.</text>
</comment>
<gene>
    <name evidence="9" type="ORF">SAMN05421842_11529</name>
</gene>
<dbReference type="InterPro" id="IPR042094">
    <property type="entry name" value="T2SS_GspF_sf"/>
</dbReference>
<keyword evidence="6 7" id="KW-0472">Membrane</keyword>
<comment type="subcellular location">
    <subcellularLocation>
        <location evidence="1">Cell membrane</location>
        <topology evidence="1">Multi-pass membrane protein</topology>
    </subcellularLocation>
</comment>
<dbReference type="GO" id="GO:0005886">
    <property type="term" value="C:plasma membrane"/>
    <property type="evidence" value="ECO:0007669"/>
    <property type="project" value="UniProtKB-SubCell"/>
</dbReference>
<keyword evidence="5 7" id="KW-1133">Transmembrane helix</keyword>
<feature type="transmembrane region" description="Helical" evidence="7">
    <location>
        <begin position="220"/>
        <end position="243"/>
    </location>
</feature>
<dbReference type="EMBL" id="FOMG01000015">
    <property type="protein sequence ID" value="SFC96347.1"/>
    <property type="molecule type" value="Genomic_DNA"/>
</dbReference>
<keyword evidence="3" id="KW-1003">Cell membrane</keyword>
<dbReference type="AlphaFoldDB" id="A0A1I1NFN6"/>
<evidence type="ECO:0000259" key="8">
    <source>
        <dbReference type="Pfam" id="PF00482"/>
    </source>
</evidence>